<feature type="region of interest" description="Disordered" evidence="1">
    <location>
        <begin position="163"/>
        <end position="184"/>
    </location>
</feature>
<dbReference type="EMBL" id="CP108090">
    <property type="protein sequence ID" value="WUQ14138.1"/>
    <property type="molecule type" value="Genomic_DNA"/>
</dbReference>
<protein>
    <recommendedName>
        <fullName evidence="4">Lipoprotein</fullName>
    </recommendedName>
</protein>
<dbReference type="Proteomes" id="UP001432039">
    <property type="component" value="Chromosome"/>
</dbReference>
<keyword evidence="3" id="KW-1185">Reference proteome</keyword>
<sequence length="202" mass="20489">MSTDEQTPAEAQGDGRVAGGCVLAVALAACGTIAYAVPESAYFVAGLLATRAAHKARALATRFRRPDDESESEEVDIVAKLQGLAEGGEHVRLTQLQEAAGLPDTKAVRALLDEAGIPIRPGVRAAGRNGPGVHHDDIPALPASAEGAPSGGCLCSSAANTNANNGPAPGPGEGLRVEPIGQSGSVIRVPGERRAYTVTKTP</sequence>
<reference evidence="2" key="1">
    <citation type="submission" date="2022-10" db="EMBL/GenBank/DDBJ databases">
        <title>The complete genomes of actinobacterial strains from the NBC collection.</title>
        <authorList>
            <person name="Joergensen T.S."/>
            <person name="Alvarez Arevalo M."/>
            <person name="Sterndorff E.B."/>
            <person name="Faurdal D."/>
            <person name="Vuksanovic O."/>
            <person name="Mourched A.-S."/>
            <person name="Charusanti P."/>
            <person name="Shaw S."/>
            <person name="Blin K."/>
            <person name="Weber T."/>
        </authorList>
    </citation>
    <scope>NUCLEOTIDE SEQUENCE</scope>
    <source>
        <strain evidence="2">NBC_00248</strain>
    </source>
</reference>
<evidence type="ECO:0000313" key="2">
    <source>
        <dbReference type="EMBL" id="WUQ14138.1"/>
    </source>
</evidence>
<evidence type="ECO:0000313" key="3">
    <source>
        <dbReference type="Proteomes" id="UP001432039"/>
    </source>
</evidence>
<dbReference type="RefSeq" id="WP_328962955.1">
    <property type="nucleotide sequence ID" value="NZ_CP108090.1"/>
</dbReference>
<name>A0ABZ1TGT9_STRVG</name>
<gene>
    <name evidence="2" type="ORF">OG517_23425</name>
</gene>
<proteinExistence type="predicted"/>
<organism evidence="2 3">
    <name type="scientific">Streptomyces virginiae</name>
    <name type="common">Streptomyces cinnamonensis</name>
    <dbReference type="NCBI Taxonomy" id="1961"/>
    <lineage>
        <taxon>Bacteria</taxon>
        <taxon>Bacillati</taxon>
        <taxon>Actinomycetota</taxon>
        <taxon>Actinomycetes</taxon>
        <taxon>Kitasatosporales</taxon>
        <taxon>Streptomycetaceae</taxon>
        <taxon>Streptomyces</taxon>
    </lineage>
</organism>
<accession>A0ABZ1TGT9</accession>
<evidence type="ECO:0000256" key="1">
    <source>
        <dbReference type="SAM" id="MobiDB-lite"/>
    </source>
</evidence>
<evidence type="ECO:0008006" key="4">
    <source>
        <dbReference type="Google" id="ProtNLM"/>
    </source>
</evidence>